<keyword evidence="8 9" id="KW-0456">Lyase</keyword>
<gene>
    <name evidence="10" type="ORF">ASN18_0912</name>
</gene>
<dbReference type="RefSeq" id="WP_085051482.1">
    <property type="nucleotide sequence ID" value="NZ_LNQR01000032.1"/>
</dbReference>
<dbReference type="Proteomes" id="UP000060487">
    <property type="component" value="Unassembled WGS sequence"/>
</dbReference>
<dbReference type="SUPFAM" id="SSF117856">
    <property type="entry name" value="AF0104/ALDC/Ptd012-like"/>
    <property type="match status" value="1"/>
</dbReference>
<comment type="catalytic activity">
    <reaction evidence="1 9">
        <text>(2S)-2-acetolactate + H(+) = (R)-acetoin + CO2</text>
        <dbReference type="Rhea" id="RHEA:21580"/>
        <dbReference type="ChEBI" id="CHEBI:15378"/>
        <dbReference type="ChEBI" id="CHEBI:15686"/>
        <dbReference type="ChEBI" id="CHEBI:16526"/>
        <dbReference type="ChEBI" id="CHEBI:58476"/>
        <dbReference type="EC" id="4.1.1.5"/>
    </reaction>
</comment>
<dbReference type="PANTHER" id="PTHR35524:SF1">
    <property type="entry name" value="ALPHA-ACETOLACTATE DECARBOXYLASE"/>
    <property type="match status" value="1"/>
</dbReference>
<comment type="caution">
    <text evidence="10">The sequence shown here is derived from an EMBL/GenBank/DDBJ whole genome shotgun (WGS) entry which is preliminary data.</text>
</comment>
<keyword evidence="7 9" id="KW-0005">Acetoin biosynthesis</keyword>
<evidence type="ECO:0000256" key="5">
    <source>
        <dbReference type="ARBA" id="ARBA00020164"/>
    </source>
</evidence>
<name>A0ABR5SIE3_9BACT</name>
<evidence type="ECO:0000313" key="11">
    <source>
        <dbReference type="Proteomes" id="UP000060487"/>
    </source>
</evidence>
<dbReference type="EMBL" id="LNQR01000032">
    <property type="protein sequence ID" value="KWT91088.1"/>
    <property type="molecule type" value="Genomic_DNA"/>
</dbReference>
<accession>A0ABR5SIE3</accession>
<evidence type="ECO:0000256" key="3">
    <source>
        <dbReference type="ARBA" id="ARBA00007106"/>
    </source>
</evidence>
<dbReference type="PANTHER" id="PTHR35524">
    <property type="entry name" value="ALPHA-ACETOLACTATE DECARBOXYLASE"/>
    <property type="match status" value="1"/>
</dbReference>
<evidence type="ECO:0000256" key="2">
    <source>
        <dbReference type="ARBA" id="ARBA00005170"/>
    </source>
</evidence>
<organism evidence="10 11">
    <name type="scientific">Candidatus Magnetominusculus xianensis</name>
    <dbReference type="NCBI Taxonomy" id="1748249"/>
    <lineage>
        <taxon>Bacteria</taxon>
        <taxon>Pseudomonadati</taxon>
        <taxon>Nitrospirota</taxon>
        <taxon>Nitrospiria</taxon>
        <taxon>Nitrospirales</taxon>
        <taxon>Nitrospiraceae</taxon>
        <taxon>Candidatus Magnetominusculus</taxon>
    </lineage>
</organism>
<dbReference type="NCBIfam" id="TIGR01252">
    <property type="entry name" value="acetolac_decarb"/>
    <property type="match status" value="1"/>
</dbReference>
<dbReference type="Gene3D" id="3.30.1330.80">
    <property type="entry name" value="Hypothetical protein, similar to alpha- acetolactate decarboxylase, domain 2"/>
    <property type="match status" value="2"/>
</dbReference>
<sequence length="253" mass="27872">MYYILALIITVLLTACTQPHVLYQYSSLNALMEGVYDGQLTIGELKRHGDLGLGTFNGLDGEMIVVDGIVYQIKGDGTVFVVNDNVETPFAAVVFFKPAKSFSVEQEISCEELQKRILQLVPSPNIFYAVKIEGLFKHIRARAVKAQNKPYPRLIEAAKGQGMFDFKDIRGTLAGFYFPETFGGLSVGGFHVHFLSDDRKSGGHLMSCQVSRAAVDIDYLTDFSLELPKSGGTYGKSIGTAQKQEVDLIEKGR</sequence>
<reference evidence="10 11" key="1">
    <citation type="submission" date="2015-11" db="EMBL/GenBank/DDBJ databases">
        <authorList>
            <person name="Lin W."/>
        </authorList>
    </citation>
    <scope>NUCLEOTIDE SEQUENCE [LARGE SCALE GENOMIC DNA]</scope>
    <source>
        <strain evidence="10 11">HCH-1</strain>
    </source>
</reference>
<evidence type="ECO:0000256" key="9">
    <source>
        <dbReference type="PIRNR" id="PIRNR001332"/>
    </source>
</evidence>
<dbReference type="InterPro" id="IPR005128">
    <property type="entry name" value="Acetolactate_a_deCO2ase"/>
</dbReference>
<comment type="similarity">
    <text evidence="3 9">Belongs to the alpha-acetolactate decarboxylase family.</text>
</comment>
<dbReference type="CDD" id="cd17299">
    <property type="entry name" value="acetolactate_decarboxylase"/>
    <property type="match status" value="1"/>
</dbReference>
<dbReference type="GO" id="GO:0047605">
    <property type="term" value="F:acetolactate decarboxylase activity"/>
    <property type="evidence" value="ECO:0007669"/>
    <property type="project" value="UniProtKB-EC"/>
</dbReference>
<keyword evidence="11" id="KW-1185">Reference proteome</keyword>
<evidence type="ECO:0000256" key="7">
    <source>
        <dbReference type="ARBA" id="ARBA00023061"/>
    </source>
</evidence>
<protein>
    <recommendedName>
        <fullName evidence="5 9">Alpha-acetolactate decarboxylase</fullName>
        <ecNumber evidence="4 9">4.1.1.5</ecNumber>
    </recommendedName>
</protein>
<evidence type="ECO:0000256" key="6">
    <source>
        <dbReference type="ARBA" id="ARBA00022793"/>
    </source>
</evidence>
<keyword evidence="6 9" id="KW-0210">Decarboxylase</keyword>
<evidence type="ECO:0000256" key="1">
    <source>
        <dbReference type="ARBA" id="ARBA00001784"/>
    </source>
</evidence>
<evidence type="ECO:0000256" key="8">
    <source>
        <dbReference type="ARBA" id="ARBA00023239"/>
    </source>
</evidence>
<comment type="pathway">
    <text evidence="2 9">Polyol metabolism; (R,R)-butane-2,3-diol biosynthesis; (R,R)-butane-2,3-diol from pyruvate: step 2/3.</text>
</comment>
<dbReference type="PIRSF" id="PIRSF001332">
    <property type="entry name" value="Acetolac_decarb"/>
    <property type="match status" value="1"/>
</dbReference>
<dbReference type="EC" id="4.1.1.5" evidence="4 9"/>
<evidence type="ECO:0000256" key="4">
    <source>
        <dbReference type="ARBA" id="ARBA00013204"/>
    </source>
</evidence>
<evidence type="ECO:0000313" key="10">
    <source>
        <dbReference type="EMBL" id="KWT91088.1"/>
    </source>
</evidence>
<dbReference type="Pfam" id="PF03306">
    <property type="entry name" value="AAL_decarboxy"/>
    <property type="match status" value="1"/>
</dbReference>
<proteinExistence type="inferred from homology"/>